<gene>
    <name evidence="2" type="ORF">JOC74_000740</name>
</gene>
<comment type="caution">
    <text evidence="2">The sequence shown here is derived from an EMBL/GenBank/DDBJ whole genome shotgun (WGS) entry which is preliminary data.</text>
</comment>
<evidence type="ECO:0000313" key="3">
    <source>
        <dbReference type="Proteomes" id="UP000674416"/>
    </source>
</evidence>
<evidence type="ECO:0000313" key="2">
    <source>
        <dbReference type="EMBL" id="MBP1080252.1"/>
    </source>
</evidence>
<reference evidence="2 3" key="1">
    <citation type="submission" date="2021-01" db="EMBL/GenBank/DDBJ databases">
        <title>Genomic Encyclopedia of Type Strains, Phase IV (KMG-IV): sequencing the most valuable type-strain genomes for metagenomic binning, comparative biology and taxonomic classification.</title>
        <authorList>
            <person name="Goeker M."/>
        </authorList>
    </citation>
    <scope>NUCLEOTIDE SEQUENCE [LARGE SCALE GENOMIC DNA]</scope>
    <source>
        <strain evidence="2 3">DSM 103394</strain>
    </source>
</reference>
<accession>A0ABS4CRP7</accession>
<dbReference type="Proteomes" id="UP000674416">
    <property type="component" value="Unassembled WGS sequence"/>
</dbReference>
<feature type="compositionally biased region" description="Basic and acidic residues" evidence="1">
    <location>
        <begin position="1"/>
        <end position="17"/>
    </location>
</feature>
<evidence type="ECO:0000256" key="1">
    <source>
        <dbReference type="SAM" id="MobiDB-lite"/>
    </source>
</evidence>
<organism evidence="2 3">
    <name type="scientific">Bacillus capparidis</name>
    <dbReference type="NCBI Taxonomy" id="1840411"/>
    <lineage>
        <taxon>Bacteria</taxon>
        <taxon>Bacillati</taxon>
        <taxon>Bacillota</taxon>
        <taxon>Bacilli</taxon>
        <taxon>Bacillales</taxon>
        <taxon>Bacillaceae</taxon>
        <taxon>Bacillus</taxon>
    </lineage>
</organism>
<dbReference type="EMBL" id="JAFDST010000001">
    <property type="protein sequence ID" value="MBP1080252.1"/>
    <property type="molecule type" value="Genomic_DNA"/>
</dbReference>
<name>A0ABS4CRP7_9BACI</name>
<feature type="region of interest" description="Disordered" evidence="1">
    <location>
        <begin position="1"/>
        <end position="53"/>
    </location>
</feature>
<feature type="compositionally biased region" description="Polar residues" evidence="1">
    <location>
        <begin position="23"/>
        <end position="35"/>
    </location>
</feature>
<dbReference type="RefSeq" id="WP_192841139.1">
    <property type="nucleotide sequence ID" value="NZ_JAFDST010000001.1"/>
</dbReference>
<protein>
    <submittedName>
        <fullName evidence="2">Uncharacterized protein</fullName>
    </submittedName>
</protein>
<proteinExistence type="predicted"/>
<keyword evidence="3" id="KW-1185">Reference proteome</keyword>
<sequence>MEKNNHDLDQNKKRAVNEEEYEISSTGYGLESVSNDSDEDPKTENKNSTCGGL</sequence>